<dbReference type="Pfam" id="PF01202">
    <property type="entry name" value="SKI"/>
    <property type="match status" value="1"/>
</dbReference>
<evidence type="ECO:0000256" key="2">
    <source>
        <dbReference type="ARBA" id="ARBA00006997"/>
    </source>
</evidence>
<dbReference type="EMBL" id="PKPP01004467">
    <property type="protein sequence ID" value="PWA64219.1"/>
    <property type="molecule type" value="Genomic_DNA"/>
</dbReference>
<dbReference type="GO" id="GO:0016301">
    <property type="term" value="F:kinase activity"/>
    <property type="evidence" value="ECO:0007669"/>
    <property type="project" value="UniProtKB-KW"/>
</dbReference>
<dbReference type="AlphaFoldDB" id="A0A2U1MSJ6"/>
<protein>
    <submittedName>
        <fullName evidence="3">Shikimate kinase like 1</fullName>
    </submittedName>
</protein>
<dbReference type="GO" id="GO:0009507">
    <property type="term" value="C:chloroplast"/>
    <property type="evidence" value="ECO:0007669"/>
    <property type="project" value="UniProtKB-SubCell"/>
</dbReference>
<evidence type="ECO:0000313" key="4">
    <source>
        <dbReference type="Proteomes" id="UP000245207"/>
    </source>
</evidence>
<reference evidence="3 4" key="1">
    <citation type="journal article" date="2018" name="Mol. Plant">
        <title>The genome of Artemisia annua provides insight into the evolution of Asteraceae family and artemisinin biosynthesis.</title>
        <authorList>
            <person name="Shen Q."/>
            <person name="Zhang L."/>
            <person name="Liao Z."/>
            <person name="Wang S."/>
            <person name="Yan T."/>
            <person name="Shi P."/>
            <person name="Liu M."/>
            <person name="Fu X."/>
            <person name="Pan Q."/>
            <person name="Wang Y."/>
            <person name="Lv Z."/>
            <person name="Lu X."/>
            <person name="Zhang F."/>
            <person name="Jiang W."/>
            <person name="Ma Y."/>
            <person name="Chen M."/>
            <person name="Hao X."/>
            <person name="Li L."/>
            <person name="Tang Y."/>
            <person name="Lv G."/>
            <person name="Zhou Y."/>
            <person name="Sun X."/>
            <person name="Brodelius P.E."/>
            <person name="Rose J.K.C."/>
            <person name="Tang K."/>
        </authorList>
    </citation>
    <scope>NUCLEOTIDE SEQUENCE [LARGE SCALE GENOMIC DNA]</scope>
    <source>
        <strain evidence="4">cv. Huhao1</strain>
        <tissue evidence="3">Leaf</tissue>
    </source>
</reference>
<evidence type="ECO:0000256" key="1">
    <source>
        <dbReference type="ARBA" id="ARBA00004229"/>
    </source>
</evidence>
<dbReference type="STRING" id="35608.A0A2U1MSJ6"/>
<proteinExistence type="inferred from homology"/>
<dbReference type="PRINTS" id="PR01100">
    <property type="entry name" value="SHIKIMTKNASE"/>
</dbReference>
<organism evidence="3 4">
    <name type="scientific">Artemisia annua</name>
    <name type="common">Sweet wormwood</name>
    <dbReference type="NCBI Taxonomy" id="35608"/>
    <lineage>
        <taxon>Eukaryota</taxon>
        <taxon>Viridiplantae</taxon>
        <taxon>Streptophyta</taxon>
        <taxon>Embryophyta</taxon>
        <taxon>Tracheophyta</taxon>
        <taxon>Spermatophyta</taxon>
        <taxon>Magnoliopsida</taxon>
        <taxon>eudicotyledons</taxon>
        <taxon>Gunneridae</taxon>
        <taxon>Pentapetalae</taxon>
        <taxon>asterids</taxon>
        <taxon>campanulids</taxon>
        <taxon>Asterales</taxon>
        <taxon>Asteraceae</taxon>
        <taxon>Asteroideae</taxon>
        <taxon>Anthemideae</taxon>
        <taxon>Artemisiinae</taxon>
        <taxon>Artemisia</taxon>
    </lineage>
</organism>
<dbReference type="GO" id="GO:0005829">
    <property type="term" value="C:cytosol"/>
    <property type="evidence" value="ECO:0007669"/>
    <property type="project" value="TreeGrafter"/>
</dbReference>
<sequence length="295" mass="32043">MAIIQAPAFCCDHFIIHKSCSIPPINKSTSCSSLSINNNNTYSTHLSLNNRRKLFTTSCSLLEDGVSGSAVQTLEIDPMLDVKKKAMEIVPGLKGTSIYLVGINSTMKTKLGKLLADVLRYYYFDSDSLVIEAAGGEAAAKQLLDMDKSAFRESETEVLNQLSSMGRMVVSAGDGAVQSATNLSYLRHGISVHVDVPLDMVAKEIVEDGLRLFGTEILPSASHSEVVSQLATLNKELQEGYAMADATISLEKVAGLLGYDDFDAVSTEDMGLELLTELEKLMRVKKMMEDAARPF</sequence>
<dbReference type="Gene3D" id="3.40.50.300">
    <property type="entry name" value="P-loop containing nucleotide triphosphate hydrolases"/>
    <property type="match status" value="1"/>
</dbReference>
<name>A0A2U1MSJ6_ARTAN</name>
<keyword evidence="4" id="KW-1185">Reference proteome</keyword>
<dbReference type="PANTHER" id="PTHR21087:SF4">
    <property type="entry name" value="INACTIVE SHIKIMATE KINASE LIKE 1, CHLOROPLASTIC-RELATED"/>
    <property type="match status" value="1"/>
</dbReference>
<comment type="similarity">
    <text evidence="2">Belongs to the shikimate kinase family.</text>
</comment>
<dbReference type="SUPFAM" id="SSF52540">
    <property type="entry name" value="P-loop containing nucleoside triphosphate hydrolases"/>
    <property type="match status" value="1"/>
</dbReference>
<gene>
    <name evidence="3" type="ORF">CTI12_AA346720</name>
</gene>
<accession>A0A2U1MSJ6</accession>
<comment type="caution">
    <text evidence="3">The sequence shown here is derived from an EMBL/GenBank/DDBJ whole genome shotgun (WGS) entry which is preliminary data.</text>
</comment>
<comment type="subcellular location">
    <subcellularLocation>
        <location evidence="1">Plastid</location>
        <location evidence="1">Chloroplast</location>
    </subcellularLocation>
</comment>
<dbReference type="PANTHER" id="PTHR21087">
    <property type="entry name" value="SHIKIMATE KINASE"/>
    <property type="match status" value="1"/>
</dbReference>
<keyword evidence="3" id="KW-0808">Transferase</keyword>
<dbReference type="Proteomes" id="UP000245207">
    <property type="component" value="Unassembled WGS sequence"/>
</dbReference>
<dbReference type="InterPro" id="IPR027417">
    <property type="entry name" value="P-loop_NTPase"/>
</dbReference>
<keyword evidence="3" id="KW-0418">Kinase</keyword>
<dbReference type="InterPro" id="IPR031322">
    <property type="entry name" value="Shikimate/glucono_kinase"/>
</dbReference>
<dbReference type="FunFam" id="3.40.50.300:FF:001033">
    <property type="entry name" value="Shikimate kinase 2, chloroplastic"/>
    <property type="match status" value="1"/>
</dbReference>
<dbReference type="OrthoDB" id="197068at2759"/>
<evidence type="ECO:0000313" key="3">
    <source>
        <dbReference type="EMBL" id="PWA64219.1"/>
    </source>
</evidence>